<dbReference type="AlphaFoldDB" id="A0A8S3VPY5"/>
<name>A0A8S3VPY5_MYTED</name>
<comment type="caution">
    <text evidence="4">The sequence shown here is derived from an EMBL/GenBank/DDBJ whole genome shotgun (WGS) entry which is preliminary data.</text>
</comment>
<evidence type="ECO:0000313" key="5">
    <source>
        <dbReference type="Proteomes" id="UP000683360"/>
    </source>
</evidence>
<evidence type="ECO:0000256" key="2">
    <source>
        <dbReference type="SAM" id="Phobius"/>
    </source>
</evidence>
<keyword evidence="5" id="KW-1185">Reference proteome</keyword>
<keyword evidence="2" id="KW-0812">Transmembrane</keyword>
<evidence type="ECO:0000259" key="3">
    <source>
        <dbReference type="Pfam" id="PF06916"/>
    </source>
</evidence>
<dbReference type="InterPro" id="IPR009688">
    <property type="entry name" value="FAM210A/B-like_dom"/>
</dbReference>
<feature type="region of interest" description="Disordered" evidence="1">
    <location>
        <begin position="46"/>
        <end position="65"/>
    </location>
</feature>
<keyword evidence="2" id="KW-1133">Transmembrane helix</keyword>
<dbReference type="OrthoDB" id="426386at2759"/>
<protein>
    <submittedName>
        <fullName evidence="4">Protein FAM210B, mitochondrial</fullName>
    </submittedName>
</protein>
<dbReference type="EMBL" id="CAJPWZ010003296">
    <property type="protein sequence ID" value="CAG2256111.1"/>
    <property type="molecule type" value="Genomic_DNA"/>
</dbReference>
<accession>A0A8S3VPY5</accession>
<sequence>MNFLHLHCLRNVCQILKPSKVWRKCSKRFQRNIEIEIDATDENTVAESVESDRKPNKSVTGIETGSTSTTIEVVSEDVQTPNHSCKKTRIVCGQQIKTGVLIEQKLSELSVGDNVIIPIPQLTGNRPTREIASVAESESVCREQYHEFDKSMDRSKFTTIEGTQGQVDNLTIQDSKRALEEAIDYSVHGPSVQGIQGGHDDLVDVLYNEKPESDIVKSDANVEAFNCHSSLNLHGCMQSNVPQPFTTSCEHYDSPCNIPGSGVLQKQKYINDAMSGFHPSRQYHTTNSHFKTFAQSSAQQESYPDPQGIQGDDCTLELWMETCMRYNLPNCQDQFVNIKEGRKTLKEVFAEQELMLKEIAENYTSNTKASLSAELQIDTDGPCPQGIQGDDCARYQLWLENCQRFSFGECKDQLTGIKSGRKNLAQILAEQDAQIKQAVAHYYQKRSYSTSSSSNQNGSEVGRDVQSQTNPGKLSNKDRLKRAVKEYGSTVIVFHVGISLISLGGFYLAVSSGIDMVSLLTKIGVGESLLQSKLTTGASTFVVAYAVHKVFAPVRIAITLTSVPLIVRYLRRIGFLKPPKISK</sequence>
<dbReference type="InterPro" id="IPR045866">
    <property type="entry name" value="FAM210A/B-like"/>
</dbReference>
<dbReference type="PANTHER" id="PTHR21377:SF0">
    <property type="entry name" value="PROTEIN FAM210B, MITOCHONDRIAL"/>
    <property type="match status" value="1"/>
</dbReference>
<keyword evidence="2" id="KW-0472">Membrane</keyword>
<organism evidence="4 5">
    <name type="scientific">Mytilus edulis</name>
    <name type="common">Blue mussel</name>
    <dbReference type="NCBI Taxonomy" id="6550"/>
    <lineage>
        <taxon>Eukaryota</taxon>
        <taxon>Metazoa</taxon>
        <taxon>Spiralia</taxon>
        <taxon>Lophotrochozoa</taxon>
        <taxon>Mollusca</taxon>
        <taxon>Bivalvia</taxon>
        <taxon>Autobranchia</taxon>
        <taxon>Pteriomorphia</taxon>
        <taxon>Mytilida</taxon>
        <taxon>Mytiloidea</taxon>
        <taxon>Mytilidae</taxon>
        <taxon>Mytilinae</taxon>
        <taxon>Mytilus</taxon>
    </lineage>
</organism>
<evidence type="ECO:0000313" key="4">
    <source>
        <dbReference type="EMBL" id="CAG2256111.1"/>
    </source>
</evidence>
<feature type="domain" description="DUF1279" evidence="3">
    <location>
        <begin position="479"/>
        <end position="565"/>
    </location>
</feature>
<feature type="region of interest" description="Disordered" evidence="1">
    <location>
        <begin position="448"/>
        <end position="475"/>
    </location>
</feature>
<feature type="compositionally biased region" description="Polar residues" evidence="1">
    <location>
        <begin position="455"/>
        <end position="473"/>
    </location>
</feature>
<feature type="transmembrane region" description="Helical" evidence="2">
    <location>
        <begin position="487"/>
        <end position="510"/>
    </location>
</feature>
<dbReference type="Proteomes" id="UP000683360">
    <property type="component" value="Unassembled WGS sequence"/>
</dbReference>
<dbReference type="PANTHER" id="PTHR21377">
    <property type="entry name" value="PROTEIN FAM210B, MITOCHONDRIAL"/>
    <property type="match status" value="1"/>
</dbReference>
<dbReference type="GO" id="GO:0005739">
    <property type="term" value="C:mitochondrion"/>
    <property type="evidence" value="ECO:0007669"/>
    <property type="project" value="TreeGrafter"/>
</dbReference>
<evidence type="ECO:0000256" key="1">
    <source>
        <dbReference type="SAM" id="MobiDB-lite"/>
    </source>
</evidence>
<gene>
    <name evidence="4" type="ORF">MEDL_67521</name>
</gene>
<dbReference type="Pfam" id="PF06916">
    <property type="entry name" value="FAM210A-B_dom"/>
    <property type="match status" value="1"/>
</dbReference>
<proteinExistence type="predicted"/>
<reference evidence="4" key="1">
    <citation type="submission" date="2021-03" db="EMBL/GenBank/DDBJ databases">
        <authorList>
            <person name="Bekaert M."/>
        </authorList>
    </citation>
    <scope>NUCLEOTIDE SEQUENCE</scope>
</reference>